<keyword evidence="2" id="KW-1185">Reference proteome</keyword>
<organism evidence="1 2">
    <name type="scientific">Taenia crassiceps</name>
    <dbReference type="NCBI Taxonomy" id="6207"/>
    <lineage>
        <taxon>Eukaryota</taxon>
        <taxon>Metazoa</taxon>
        <taxon>Spiralia</taxon>
        <taxon>Lophotrochozoa</taxon>
        <taxon>Platyhelminthes</taxon>
        <taxon>Cestoda</taxon>
        <taxon>Eucestoda</taxon>
        <taxon>Cyclophyllidea</taxon>
        <taxon>Taeniidae</taxon>
        <taxon>Taenia</taxon>
    </lineage>
</organism>
<comment type="caution">
    <text evidence="1">The sequence shown here is derived from an EMBL/GenBank/DDBJ whole genome shotgun (WGS) entry which is preliminary data.</text>
</comment>
<gene>
    <name evidence="1" type="ORF">TcWFU_010379</name>
</gene>
<reference evidence="1 2" key="1">
    <citation type="journal article" date="2022" name="Front. Cell. Infect. Microbiol.">
        <title>The Genomes of Two Strains of Taenia crassiceps the Animal Model for the Study of Human Cysticercosis.</title>
        <authorList>
            <person name="Bobes R.J."/>
            <person name="Estrada K."/>
            <person name="Rios-Valencia D.G."/>
            <person name="Calderon-Gallegos A."/>
            <person name="de la Torre P."/>
            <person name="Carrero J.C."/>
            <person name="Sanchez-Flores A."/>
            <person name="Laclette J.P."/>
        </authorList>
    </citation>
    <scope>NUCLEOTIDE SEQUENCE [LARGE SCALE GENOMIC DNA]</scope>
    <source>
        <strain evidence="1">WFUcys</strain>
    </source>
</reference>
<evidence type="ECO:0000313" key="1">
    <source>
        <dbReference type="EMBL" id="KAL5105983.1"/>
    </source>
</evidence>
<name>A0ABR4Q9E4_9CEST</name>
<dbReference type="EMBL" id="JAKROA010000007">
    <property type="protein sequence ID" value="KAL5105983.1"/>
    <property type="molecule type" value="Genomic_DNA"/>
</dbReference>
<accession>A0ABR4Q9E4</accession>
<dbReference type="Proteomes" id="UP001651158">
    <property type="component" value="Unassembled WGS sequence"/>
</dbReference>
<proteinExistence type="predicted"/>
<sequence length="349" mass="38463">MLHAFTTLSPHQLYPTLPTVFQQDIHTHAHIRIHSSPSPSSSLPPFTPPSNLSPSLRHVSIRLQQQQQQPHQTIIYLVSNTEQSPTHCSPLMPFSSPSFLPASHTPSFPTSLPHYLTASRITHSTLNYCHLSHASGSLSNPSPSAHPVHPFISTLSNLRPPTSNHQPPAIYITALFPLTTGLPSDCESLPRAPRTHLSDIRLPLLYTPIPKPQVTSHKPHSPNLQHTLPPERHSAYTLLNKQTPQPPTNCHPPSPTIPPIRLWENSPVTNTHCTNTNTPLPSFSSASASASASASFSFFTITTSFLHLLPPYPFHDRGIAHFDCNIAHSSGNCAHNTNKGWIYTLDRHD</sequence>
<protein>
    <submittedName>
        <fullName evidence="1">Uncharacterized protein</fullName>
    </submittedName>
</protein>
<evidence type="ECO:0000313" key="2">
    <source>
        <dbReference type="Proteomes" id="UP001651158"/>
    </source>
</evidence>